<dbReference type="NCBIfam" id="TIGR04407">
    <property type="entry name" value="LptF_YjgP"/>
    <property type="match status" value="1"/>
</dbReference>
<keyword evidence="8" id="KW-1185">Reference proteome</keyword>
<dbReference type="PANTHER" id="PTHR33529:SF6">
    <property type="entry name" value="YJGP_YJGQ FAMILY PERMEASE"/>
    <property type="match status" value="1"/>
</dbReference>
<reference evidence="7 8" key="1">
    <citation type="journal article" date="2013" name="PLoS Genet.">
        <title>A gene transfer agent and a dynamic repertoire of secretion systems hold the keys to the explosive radiation of the emerging pathogen Bartonella.</title>
        <authorList>
            <person name="Guy L."/>
            <person name="Nystedt B."/>
            <person name="Toft C."/>
            <person name="Zaremba-Niedzwiedzka K."/>
            <person name="Berglund E.C."/>
            <person name="Granberg F."/>
            <person name="Naslund K."/>
            <person name="Eriksson A.S."/>
            <person name="Andersson S.G."/>
        </authorList>
    </citation>
    <scope>NUCLEOTIDE SEQUENCE [LARGE SCALE GENOMIC DNA]</scope>
    <source>
        <strain evidence="7 8">Aust/NH1</strain>
    </source>
</reference>
<dbReference type="Pfam" id="PF03739">
    <property type="entry name" value="LptF_LptG"/>
    <property type="match status" value="1"/>
</dbReference>
<dbReference type="GO" id="GO:0055085">
    <property type="term" value="P:transmembrane transport"/>
    <property type="evidence" value="ECO:0007669"/>
    <property type="project" value="InterPro"/>
</dbReference>
<dbReference type="InterPro" id="IPR005495">
    <property type="entry name" value="LptG/LptF_permease"/>
</dbReference>
<dbReference type="Proteomes" id="UP000011729">
    <property type="component" value="Chromosome"/>
</dbReference>
<dbReference type="PATRIC" id="fig|1094489.3.peg.578"/>
<dbReference type="OrthoDB" id="8477889at2"/>
<dbReference type="STRING" id="1094489.BAnh1_04710"/>
<keyword evidence="3 6" id="KW-0812">Transmembrane</keyword>
<organism evidence="7 8">
    <name type="scientific">Bartonella australis (strain Aust/NH1)</name>
    <dbReference type="NCBI Taxonomy" id="1094489"/>
    <lineage>
        <taxon>Bacteria</taxon>
        <taxon>Pseudomonadati</taxon>
        <taxon>Pseudomonadota</taxon>
        <taxon>Alphaproteobacteria</taxon>
        <taxon>Hyphomicrobiales</taxon>
        <taxon>Bartonellaceae</taxon>
        <taxon>Bartonella</taxon>
    </lineage>
</organism>
<evidence type="ECO:0000256" key="5">
    <source>
        <dbReference type="ARBA" id="ARBA00023136"/>
    </source>
</evidence>
<evidence type="ECO:0000256" key="4">
    <source>
        <dbReference type="ARBA" id="ARBA00022989"/>
    </source>
</evidence>
<evidence type="ECO:0000256" key="6">
    <source>
        <dbReference type="SAM" id="Phobius"/>
    </source>
</evidence>
<comment type="subcellular location">
    <subcellularLocation>
        <location evidence="1">Cell membrane</location>
        <topology evidence="1">Multi-pass membrane protein</topology>
    </subcellularLocation>
</comment>
<evidence type="ECO:0000313" key="8">
    <source>
        <dbReference type="Proteomes" id="UP000011729"/>
    </source>
</evidence>
<dbReference type="EMBL" id="CP003123">
    <property type="protein sequence ID" value="AGF74352.1"/>
    <property type="molecule type" value="Genomic_DNA"/>
</dbReference>
<gene>
    <name evidence="7" type="primary">lptF</name>
    <name evidence="7" type="ordered locus">BAnh1_04710</name>
</gene>
<dbReference type="InterPro" id="IPR030922">
    <property type="entry name" value="LptF"/>
</dbReference>
<dbReference type="eggNOG" id="COG0795">
    <property type="taxonomic scope" value="Bacteria"/>
</dbReference>
<keyword evidence="5 6" id="KW-0472">Membrane</keyword>
<evidence type="ECO:0000256" key="3">
    <source>
        <dbReference type="ARBA" id="ARBA00022692"/>
    </source>
</evidence>
<name>M1NY00_BARAA</name>
<protein>
    <submittedName>
        <fullName evidence="7">Putative permease, YjgP/YjgQ family</fullName>
    </submittedName>
</protein>
<evidence type="ECO:0000313" key="7">
    <source>
        <dbReference type="EMBL" id="AGF74352.1"/>
    </source>
</evidence>
<dbReference type="RefSeq" id="WP_015397860.1">
    <property type="nucleotide sequence ID" value="NC_020300.1"/>
</dbReference>
<dbReference type="GO" id="GO:0015920">
    <property type="term" value="P:lipopolysaccharide transport"/>
    <property type="evidence" value="ECO:0007669"/>
    <property type="project" value="TreeGrafter"/>
</dbReference>
<accession>M1NY00</accession>
<sequence length="396" mass="44775">MRIIELYILRRVFILFIAVTAAAIGVGWTVQILARIDFLTINGQTLLTVLHFSSLLIPSVISPIIPFALMIAVTITLSTMNQDSELTGISACGLPKSTIGKPVLLLAIIASLVSFSIANFVVPRARLNMRQMMANTHSDLISLFIREGSFQELTRNLYIEIGEQRPNGTIGRLFIADQRNPQISTFYYATKGAVISNKNDKFLLLNDGEIERVNHQNDSVSIIEFSSYTFNLSEFTPNTKAPIIYPKDRPLSYLLRPDPNDPYYQREPLQYKAELHRRLTEWFYPIVFALIAVTAAGDARSHRQARISATFSAVTFSLLIYWIEYFLAEKIENDLFYVPLLYITLAGISIVLFFGLLTDHKITTAATLGNAVKIVFQKIKNRFKYKNSRYPPDKAS</sequence>
<dbReference type="KEGG" id="baus:BAnh1_04710"/>
<dbReference type="HOGENOM" id="CLU_028799_7_0_5"/>
<feature type="transmembrane region" description="Helical" evidence="6">
    <location>
        <begin position="55"/>
        <end position="77"/>
    </location>
</feature>
<proteinExistence type="predicted"/>
<keyword evidence="4 6" id="KW-1133">Transmembrane helix</keyword>
<evidence type="ECO:0000256" key="1">
    <source>
        <dbReference type="ARBA" id="ARBA00004651"/>
    </source>
</evidence>
<feature type="transmembrane region" description="Helical" evidence="6">
    <location>
        <begin position="305"/>
        <end position="323"/>
    </location>
</feature>
<dbReference type="AlphaFoldDB" id="M1NY00"/>
<dbReference type="GO" id="GO:0043190">
    <property type="term" value="C:ATP-binding cassette (ABC) transporter complex"/>
    <property type="evidence" value="ECO:0007669"/>
    <property type="project" value="InterPro"/>
</dbReference>
<feature type="transmembrane region" description="Helical" evidence="6">
    <location>
        <begin position="335"/>
        <end position="357"/>
    </location>
</feature>
<dbReference type="PANTHER" id="PTHR33529">
    <property type="entry name" value="SLR0882 PROTEIN-RELATED"/>
    <property type="match status" value="1"/>
</dbReference>
<feature type="transmembrane region" description="Helical" evidence="6">
    <location>
        <begin position="103"/>
        <end position="122"/>
    </location>
</feature>
<feature type="transmembrane region" description="Helical" evidence="6">
    <location>
        <begin position="282"/>
        <end position="299"/>
    </location>
</feature>
<evidence type="ECO:0000256" key="2">
    <source>
        <dbReference type="ARBA" id="ARBA00022475"/>
    </source>
</evidence>
<keyword evidence="2" id="KW-1003">Cell membrane</keyword>
<feature type="transmembrane region" description="Helical" evidence="6">
    <location>
        <begin position="12"/>
        <end position="34"/>
    </location>
</feature>